<reference evidence="2" key="2">
    <citation type="journal article" date="2014" name="ISME J.">
        <title>Microbial stratification in low pH oxic and suboxic macroscopic growths along an acid mine drainage.</title>
        <authorList>
            <person name="Mendez-Garcia C."/>
            <person name="Mesa V."/>
            <person name="Sprenger R.R."/>
            <person name="Richter M."/>
            <person name="Diez M.S."/>
            <person name="Solano J."/>
            <person name="Bargiela R."/>
            <person name="Golyshina O.V."/>
            <person name="Manteca A."/>
            <person name="Ramos J.L."/>
            <person name="Gallego J.R."/>
            <person name="Llorente I."/>
            <person name="Martins Dos Santos V.A."/>
            <person name="Jensen O.N."/>
            <person name="Pelaez A.I."/>
            <person name="Sanchez J."/>
            <person name="Ferrer M."/>
        </authorList>
    </citation>
    <scope>NUCLEOTIDE SEQUENCE</scope>
</reference>
<dbReference type="Pfam" id="PF14243">
    <property type="entry name" value="R2K_3"/>
    <property type="match status" value="1"/>
</dbReference>
<reference evidence="2" key="1">
    <citation type="submission" date="2013-08" db="EMBL/GenBank/DDBJ databases">
        <authorList>
            <person name="Mendez C."/>
            <person name="Richter M."/>
            <person name="Ferrer M."/>
            <person name="Sanchez J."/>
        </authorList>
    </citation>
    <scope>NUCLEOTIDE SEQUENCE</scope>
</reference>
<protein>
    <recommendedName>
        <fullName evidence="1">ATP-grasp domain-containing protein</fullName>
    </recommendedName>
</protein>
<gene>
    <name evidence="2" type="ORF">B1A_06931</name>
</gene>
<dbReference type="EMBL" id="AUZX01005012">
    <property type="protein sequence ID" value="EQD69389.1"/>
    <property type="molecule type" value="Genomic_DNA"/>
</dbReference>
<organism evidence="2">
    <name type="scientific">mine drainage metagenome</name>
    <dbReference type="NCBI Taxonomy" id="410659"/>
    <lineage>
        <taxon>unclassified sequences</taxon>
        <taxon>metagenomes</taxon>
        <taxon>ecological metagenomes</taxon>
    </lineage>
</organism>
<name>T1CM25_9ZZZZ</name>
<comment type="caution">
    <text evidence="2">The sequence shown here is derived from an EMBL/GenBank/DDBJ whole genome shotgun (WGS) entry which is preliminary data.</text>
</comment>
<evidence type="ECO:0000313" key="2">
    <source>
        <dbReference type="EMBL" id="EQD69389.1"/>
    </source>
</evidence>
<feature type="domain" description="ATP-grasp" evidence="1">
    <location>
        <begin position="90"/>
        <end position="236"/>
    </location>
</feature>
<dbReference type="AlphaFoldDB" id="T1CM25"/>
<accession>T1CM25</accession>
<proteinExistence type="predicted"/>
<sequence>MPAREFTLLCQCDWGGREERLARQVALVEDIPVSGASVEGLERHAAELSRGTCVPVGTVEFVRCAMGLAGIREPANLSYLRVLEPYLHRRLERIAAGLVVGRWFVKPATTKAFTGFVFDTFADPADLDAHERAQCEAFLALEPEEPVWMGEVVTWRSEVRYYVLDGQIVGEGRYDDGPDDALLPARSIVGEMARRFSASPGAPVAFAIDAGVLDCGTTALIEVNDAWALGFYSGTIEPRGYVRMLWRRWRQLAARSGRARV</sequence>
<dbReference type="InterPro" id="IPR025643">
    <property type="entry name" value="R2K_3"/>
</dbReference>
<evidence type="ECO:0000259" key="1">
    <source>
        <dbReference type="Pfam" id="PF14243"/>
    </source>
</evidence>